<dbReference type="PANTHER" id="PTHR24421">
    <property type="entry name" value="NITRATE/NITRITE SENSOR PROTEIN NARX-RELATED"/>
    <property type="match status" value="1"/>
</dbReference>
<feature type="transmembrane region" description="Helical" evidence="9">
    <location>
        <begin position="86"/>
        <end position="108"/>
    </location>
</feature>
<keyword evidence="9" id="KW-0472">Membrane</keyword>
<sequence length="550" mass="56949">MSARNLGPPLVIAAAMGFAAAAIALSAPIAHQRWTDVALHGFGVVAIAIGARIWSRASRPRIGALIVLTGSAFHLGDLRAVETEPWFAIGFCLAYLWTAVLAHLALALPNGRVGSTGARALVVVSYAGAVGTQVARYLIDSPVPPWWWNHNPGPNTAMAVAGSATYVVVTAATLAVVVRRWVSATSLRRRHGAAQWGMVLLLGTGGICTASVAASGASSGTRTGSLFVACALLVGAVPLAMAARRLHLELACARAARTVLDRSGAHQPVMLQRALADAVGDPTLVLHYADRGGSFVDVHGAPVTPGPSPGRAATRVHRDGALVAVVEHDETLVEQRRVVDVVLDIAGLAIGNAAATRQIPDAAFAERHRIQRDLHDGPQQQLFGAMLLLDMARSGSIPVDGALHRAHQLIGQAVAALRELTQGIYPETLVEHGLAAAVAQLGALSPIPVVADIPVDRWSPDVELTAYFLVTEAVANVYKHASASAVVVTVREDDGTLVLEVRDDGAGGNGEPRALRLRAASVGGSVAVSSQSGRGTTVSARLPIGAPCGS</sequence>
<evidence type="ECO:0000256" key="6">
    <source>
        <dbReference type="ARBA" id="ARBA00022777"/>
    </source>
</evidence>
<evidence type="ECO:0000256" key="5">
    <source>
        <dbReference type="ARBA" id="ARBA00022741"/>
    </source>
</evidence>
<keyword evidence="4" id="KW-0808">Transferase</keyword>
<dbReference type="Proteomes" id="UP000734823">
    <property type="component" value="Unassembled WGS sequence"/>
</dbReference>
<dbReference type="CDD" id="cd16917">
    <property type="entry name" value="HATPase_UhpB-NarQ-NarX-like"/>
    <property type="match status" value="1"/>
</dbReference>
<evidence type="ECO:0000313" key="13">
    <source>
        <dbReference type="Proteomes" id="UP000734823"/>
    </source>
</evidence>
<evidence type="ECO:0000256" key="3">
    <source>
        <dbReference type="ARBA" id="ARBA00022553"/>
    </source>
</evidence>
<dbReference type="InterPro" id="IPR011712">
    <property type="entry name" value="Sig_transdc_His_kin_sub3_dim/P"/>
</dbReference>
<dbReference type="RefSeq" id="WP_187221483.1">
    <property type="nucleotide sequence ID" value="NZ_JABVED010000009.1"/>
</dbReference>
<evidence type="ECO:0000256" key="8">
    <source>
        <dbReference type="ARBA" id="ARBA00023012"/>
    </source>
</evidence>
<evidence type="ECO:0000256" key="7">
    <source>
        <dbReference type="ARBA" id="ARBA00022840"/>
    </source>
</evidence>
<reference evidence="12 13" key="1">
    <citation type="submission" date="2020-06" db="EMBL/GenBank/DDBJ databases">
        <title>Actinokineospora xiongansis sp. nov., isolated from soil of Baiyangdian.</title>
        <authorList>
            <person name="Zhang X."/>
        </authorList>
    </citation>
    <scope>NUCLEOTIDE SEQUENCE [LARGE SCALE GENOMIC DNA]</scope>
    <source>
        <strain evidence="12 13">HBU206404</strain>
    </source>
</reference>
<keyword evidence="6" id="KW-0418">Kinase</keyword>
<feature type="transmembrane region" description="Helical" evidence="9">
    <location>
        <begin position="37"/>
        <end position="55"/>
    </location>
</feature>
<dbReference type="EC" id="2.7.13.3" evidence="2"/>
<feature type="domain" description="Signal transduction histidine kinase subgroup 3 dimerisation and phosphoacceptor" evidence="11">
    <location>
        <begin position="366"/>
        <end position="428"/>
    </location>
</feature>
<organism evidence="12 13">
    <name type="scientific">Actinokineospora xionganensis</name>
    <dbReference type="NCBI Taxonomy" id="2684470"/>
    <lineage>
        <taxon>Bacteria</taxon>
        <taxon>Bacillati</taxon>
        <taxon>Actinomycetota</taxon>
        <taxon>Actinomycetes</taxon>
        <taxon>Pseudonocardiales</taxon>
        <taxon>Pseudonocardiaceae</taxon>
        <taxon>Actinokineospora</taxon>
    </lineage>
</organism>
<dbReference type="Pfam" id="PF02518">
    <property type="entry name" value="HATPase_c"/>
    <property type="match status" value="1"/>
</dbReference>
<dbReference type="InterPro" id="IPR036890">
    <property type="entry name" value="HATPase_C_sf"/>
</dbReference>
<feature type="transmembrane region" description="Helical" evidence="9">
    <location>
        <begin position="159"/>
        <end position="178"/>
    </location>
</feature>
<comment type="catalytic activity">
    <reaction evidence="1">
        <text>ATP + protein L-histidine = ADP + protein N-phospho-L-histidine.</text>
        <dbReference type="EC" id="2.7.13.3"/>
    </reaction>
</comment>
<keyword evidence="8" id="KW-0902">Two-component regulatory system</keyword>
<keyword evidence="9" id="KW-1133">Transmembrane helix</keyword>
<feature type="domain" description="Histidine kinase/HSP90-like ATPase" evidence="10">
    <location>
        <begin position="465"/>
        <end position="543"/>
    </location>
</feature>
<dbReference type="InterPro" id="IPR003594">
    <property type="entry name" value="HATPase_dom"/>
</dbReference>
<evidence type="ECO:0000256" key="9">
    <source>
        <dbReference type="SAM" id="Phobius"/>
    </source>
</evidence>
<evidence type="ECO:0000259" key="11">
    <source>
        <dbReference type="Pfam" id="PF07730"/>
    </source>
</evidence>
<evidence type="ECO:0000256" key="2">
    <source>
        <dbReference type="ARBA" id="ARBA00012438"/>
    </source>
</evidence>
<evidence type="ECO:0000313" key="12">
    <source>
        <dbReference type="EMBL" id="MBC6449018.1"/>
    </source>
</evidence>
<dbReference type="Gene3D" id="3.30.565.10">
    <property type="entry name" value="Histidine kinase-like ATPase, C-terminal domain"/>
    <property type="match status" value="1"/>
</dbReference>
<feature type="transmembrane region" description="Helical" evidence="9">
    <location>
        <begin position="224"/>
        <end position="243"/>
    </location>
</feature>
<dbReference type="PANTHER" id="PTHR24421:SF10">
    <property type="entry name" value="NITRATE_NITRITE SENSOR PROTEIN NARQ"/>
    <property type="match status" value="1"/>
</dbReference>
<feature type="transmembrane region" description="Helical" evidence="9">
    <location>
        <begin position="62"/>
        <end position="80"/>
    </location>
</feature>
<dbReference type="Pfam" id="PF07730">
    <property type="entry name" value="HisKA_3"/>
    <property type="match status" value="1"/>
</dbReference>
<evidence type="ECO:0000256" key="1">
    <source>
        <dbReference type="ARBA" id="ARBA00000085"/>
    </source>
</evidence>
<protein>
    <recommendedName>
        <fullName evidence="2">histidine kinase</fullName>
        <ecNumber evidence="2">2.7.13.3</ecNumber>
    </recommendedName>
</protein>
<proteinExistence type="predicted"/>
<keyword evidence="13" id="KW-1185">Reference proteome</keyword>
<feature type="transmembrane region" description="Helical" evidence="9">
    <location>
        <begin position="199"/>
        <end position="218"/>
    </location>
</feature>
<evidence type="ECO:0000259" key="10">
    <source>
        <dbReference type="Pfam" id="PF02518"/>
    </source>
</evidence>
<accession>A0ABR7L930</accession>
<name>A0ABR7L930_9PSEU</name>
<comment type="caution">
    <text evidence="12">The sequence shown here is derived from an EMBL/GenBank/DDBJ whole genome shotgun (WGS) entry which is preliminary data.</text>
</comment>
<keyword evidence="3" id="KW-0597">Phosphoprotein</keyword>
<dbReference type="InterPro" id="IPR050482">
    <property type="entry name" value="Sensor_HK_TwoCompSys"/>
</dbReference>
<keyword evidence="5" id="KW-0547">Nucleotide-binding</keyword>
<dbReference type="SUPFAM" id="SSF55874">
    <property type="entry name" value="ATPase domain of HSP90 chaperone/DNA topoisomerase II/histidine kinase"/>
    <property type="match status" value="1"/>
</dbReference>
<feature type="transmembrane region" description="Helical" evidence="9">
    <location>
        <begin position="120"/>
        <end position="139"/>
    </location>
</feature>
<dbReference type="Gene3D" id="1.20.5.1930">
    <property type="match status" value="1"/>
</dbReference>
<keyword evidence="9" id="KW-0812">Transmembrane</keyword>
<evidence type="ECO:0000256" key="4">
    <source>
        <dbReference type="ARBA" id="ARBA00022679"/>
    </source>
</evidence>
<keyword evidence="7" id="KW-0067">ATP-binding</keyword>
<gene>
    <name evidence="12" type="ORF">GPZ80_17770</name>
</gene>
<dbReference type="EMBL" id="JABVED010000009">
    <property type="protein sequence ID" value="MBC6449018.1"/>
    <property type="molecule type" value="Genomic_DNA"/>
</dbReference>